<reference evidence="1" key="1">
    <citation type="journal article" date="2017" name="Nature">
        <title>The sunflower genome provides insights into oil metabolism, flowering and Asterid evolution.</title>
        <authorList>
            <person name="Badouin H."/>
            <person name="Gouzy J."/>
            <person name="Grassa C.J."/>
            <person name="Murat F."/>
            <person name="Staton S.E."/>
            <person name="Cottret L."/>
            <person name="Lelandais-Briere C."/>
            <person name="Owens G.L."/>
            <person name="Carrere S."/>
            <person name="Mayjonade B."/>
            <person name="Legrand L."/>
            <person name="Gill N."/>
            <person name="Kane N.C."/>
            <person name="Bowers J.E."/>
            <person name="Hubner S."/>
            <person name="Bellec A."/>
            <person name="Berard A."/>
            <person name="Berges H."/>
            <person name="Blanchet N."/>
            <person name="Boniface M.C."/>
            <person name="Brunel D."/>
            <person name="Catrice O."/>
            <person name="Chaidir N."/>
            <person name="Claudel C."/>
            <person name="Donnadieu C."/>
            <person name="Faraut T."/>
            <person name="Fievet G."/>
            <person name="Helmstetter N."/>
            <person name="King M."/>
            <person name="Knapp S.J."/>
            <person name="Lai Z."/>
            <person name="Le Paslier M.C."/>
            <person name="Lippi Y."/>
            <person name="Lorenzon L."/>
            <person name="Mandel J.R."/>
            <person name="Marage G."/>
            <person name="Marchand G."/>
            <person name="Marquand E."/>
            <person name="Bret-Mestries E."/>
            <person name="Morien E."/>
            <person name="Nambeesan S."/>
            <person name="Nguyen T."/>
            <person name="Pegot-Espagnet P."/>
            <person name="Pouilly N."/>
            <person name="Raftis F."/>
            <person name="Sallet E."/>
            <person name="Schiex T."/>
            <person name="Thomas J."/>
            <person name="Vandecasteele C."/>
            <person name="Vares D."/>
            <person name="Vear F."/>
            <person name="Vautrin S."/>
            <person name="Crespi M."/>
            <person name="Mangin B."/>
            <person name="Burke J.M."/>
            <person name="Salse J."/>
            <person name="Munos S."/>
            <person name="Vincourt P."/>
            <person name="Rieseberg L.H."/>
            <person name="Langlade N.B."/>
        </authorList>
    </citation>
    <scope>NUCLEOTIDE SEQUENCE</scope>
    <source>
        <tissue evidence="1">Leaves</tissue>
    </source>
</reference>
<evidence type="ECO:0000313" key="2">
    <source>
        <dbReference type="Proteomes" id="UP000215914"/>
    </source>
</evidence>
<proteinExistence type="predicted"/>
<name>A0A9K3GST9_HELAN</name>
<evidence type="ECO:0000313" key="1">
    <source>
        <dbReference type="EMBL" id="KAF5754016.1"/>
    </source>
</evidence>
<organism evidence="1 2">
    <name type="scientific">Helianthus annuus</name>
    <name type="common">Common sunflower</name>
    <dbReference type="NCBI Taxonomy" id="4232"/>
    <lineage>
        <taxon>Eukaryota</taxon>
        <taxon>Viridiplantae</taxon>
        <taxon>Streptophyta</taxon>
        <taxon>Embryophyta</taxon>
        <taxon>Tracheophyta</taxon>
        <taxon>Spermatophyta</taxon>
        <taxon>Magnoliopsida</taxon>
        <taxon>eudicotyledons</taxon>
        <taxon>Gunneridae</taxon>
        <taxon>Pentapetalae</taxon>
        <taxon>asterids</taxon>
        <taxon>campanulids</taxon>
        <taxon>Asterales</taxon>
        <taxon>Asteraceae</taxon>
        <taxon>Asteroideae</taxon>
        <taxon>Heliantheae alliance</taxon>
        <taxon>Heliantheae</taxon>
        <taxon>Helianthus</taxon>
    </lineage>
</organism>
<dbReference type="Gramene" id="mRNA:HanXRQr2_Chr17g0786521">
    <property type="protein sequence ID" value="CDS:HanXRQr2_Chr17g0786521.1"/>
    <property type="gene ID" value="HanXRQr2_Chr17g0786521"/>
</dbReference>
<gene>
    <name evidence="1" type="ORF">HanXRQr2_Chr17g0786521</name>
</gene>
<dbReference type="AlphaFoldDB" id="A0A9K3GST9"/>
<accession>A0A9K3GST9</accession>
<dbReference type="Proteomes" id="UP000215914">
    <property type="component" value="Unassembled WGS sequence"/>
</dbReference>
<sequence length="53" mass="5989">MIDASFRLTSNHCDPFLHSEMLTSGNMFGLYRPRPNGPGSSKAPMKLYLDRVM</sequence>
<dbReference type="EMBL" id="MNCJ02000332">
    <property type="protein sequence ID" value="KAF5754016.1"/>
    <property type="molecule type" value="Genomic_DNA"/>
</dbReference>
<reference evidence="1" key="2">
    <citation type="submission" date="2020-06" db="EMBL/GenBank/DDBJ databases">
        <title>Helianthus annuus Genome sequencing and assembly Release 2.</title>
        <authorList>
            <person name="Gouzy J."/>
            <person name="Langlade N."/>
            <person name="Munos S."/>
        </authorList>
    </citation>
    <scope>NUCLEOTIDE SEQUENCE</scope>
    <source>
        <tissue evidence="1">Leaves</tissue>
    </source>
</reference>
<protein>
    <submittedName>
        <fullName evidence="1">Uncharacterized protein</fullName>
    </submittedName>
</protein>
<comment type="caution">
    <text evidence="1">The sequence shown here is derived from an EMBL/GenBank/DDBJ whole genome shotgun (WGS) entry which is preliminary data.</text>
</comment>
<keyword evidence="2" id="KW-1185">Reference proteome</keyword>